<proteinExistence type="predicted"/>
<reference evidence="2" key="1">
    <citation type="submission" date="2022-11" db="UniProtKB">
        <authorList>
            <consortium name="WormBaseParasite"/>
        </authorList>
    </citation>
    <scope>IDENTIFICATION</scope>
</reference>
<evidence type="ECO:0000313" key="2">
    <source>
        <dbReference type="WBParaSite" id="jg17686"/>
    </source>
</evidence>
<evidence type="ECO:0000313" key="1">
    <source>
        <dbReference type="Proteomes" id="UP000887574"/>
    </source>
</evidence>
<dbReference type="AlphaFoldDB" id="A0A915DC70"/>
<name>A0A915DC70_9BILA</name>
<dbReference type="WBParaSite" id="jg17686">
    <property type="protein sequence ID" value="jg17686"/>
    <property type="gene ID" value="jg17686"/>
</dbReference>
<organism evidence="1 2">
    <name type="scientific">Ditylenchus dipsaci</name>
    <dbReference type="NCBI Taxonomy" id="166011"/>
    <lineage>
        <taxon>Eukaryota</taxon>
        <taxon>Metazoa</taxon>
        <taxon>Ecdysozoa</taxon>
        <taxon>Nematoda</taxon>
        <taxon>Chromadorea</taxon>
        <taxon>Rhabditida</taxon>
        <taxon>Tylenchina</taxon>
        <taxon>Tylenchomorpha</taxon>
        <taxon>Sphaerularioidea</taxon>
        <taxon>Anguinidae</taxon>
        <taxon>Anguininae</taxon>
        <taxon>Ditylenchus</taxon>
    </lineage>
</organism>
<dbReference type="Proteomes" id="UP000887574">
    <property type="component" value="Unplaced"/>
</dbReference>
<sequence length="159" mass="18256">MLLKEFICLPDATPLLMTIGCCYHKMADIDSWPMSNAVRMSLSRLKNPWKPSRSAFRLACQQRMSSWKNIIIVECFYKELGIAGQAQERGFNRKMGNSQLELESSILRKNNITCHQQADLWRSKFRQISAQHQHIAEFVEHSLHCNCSSRRAGNADIVG</sequence>
<keyword evidence="1" id="KW-1185">Reference proteome</keyword>
<accession>A0A915DC70</accession>
<protein>
    <submittedName>
        <fullName evidence="2">Uncharacterized protein</fullName>
    </submittedName>
</protein>